<accession>A0A9N8V259</accession>
<evidence type="ECO:0000256" key="6">
    <source>
        <dbReference type="ARBA" id="ARBA00022833"/>
    </source>
</evidence>
<comment type="pathway">
    <text evidence="1">Pyrimidine metabolism; UMP biosynthesis via de novo pathway; (S)-dihydroorotate from bicarbonate: step 3/3.</text>
</comment>
<dbReference type="GO" id="GO:0006207">
    <property type="term" value="P:'de novo' pyrimidine nucleobase biosynthetic process"/>
    <property type="evidence" value="ECO:0007669"/>
    <property type="project" value="TreeGrafter"/>
</dbReference>
<evidence type="ECO:0000313" key="9">
    <source>
        <dbReference type="EMBL" id="CAG8434868.1"/>
    </source>
</evidence>
<dbReference type="InterPro" id="IPR004721">
    <property type="entry name" value="DHOdimr"/>
</dbReference>
<dbReference type="PIRSF" id="PIRSF001237">
    <property type="entry name" value="DHOdimr"/>
    <property type="match status" value="1"/>
</dbReference>
<dbReference type="PANTHER" id="PTHR43137">
    <property type="entry name" value="DIHYDROOROTASE"/>
    <property type="match status" value="1"/>
</dbReference>
<dbReference type="PROSITE" id="PS00483">
    <property type="entry name" value="DIHYDROOROTASE_2"/>
    <property type="match status" value="1"/>
</dbReference>
<evidence type="ECO:0000256" key="4">
    <source>
        <dbReference type="ARBA" id="ARBA00022723"/>
    </source>
</evidence>
<dbReference type="InterPro" id="IPR006680">
    <property type="entry name" value="Amidohydro-rel"/>
</dbReference>
<dbReference type="InterPro" id="IPR002195">
    <property type="entry name" value="Dihydroorotase_CS"/>
</dbReference>
<comment type="similarity">
    <text evidence="2">Belongs to the metallo-dependent hydrolases superfamily. DHOase family. Class II DHOase subfamily.</text>
</comment>
<dbReference type="GO" id="GO:0004151">
    <property type="term" value="F:dihydroorotase activity"/>
    <property type="evidence" value="ECO:0007669"/>
    <property type="project" value="UniProtKB-EC"/>
</dbReference>
<dbReference type="Proteomes" id="UP000789831">
    <property type="component" value="Unassembled WGS sequence"/>
</dbReference>
<name>A0A9N8V259_9GLOM</name>
<dbReference type="HAMAP" id="MF_00219">
    <property type="entry name" value="PyrC_classII"/>
    <property type="match status" value="1"/>
</dbReference>
<keyword evidence="4" id="KW-0479">Metal-binding</keyword>
<evidence type="ECO:0000259" key="8">
    <source>
        <dbReference type="Pfam" id="PF01979"/>
    </source>
</evidence>
<dbReference type="PANTHER" id="PTHR43137:SF1">
    <property type="entry name" value="DIHYDROOROTASE"/>
    <property type="match status" value="1"/>
</dbReference>
<keyword evidence="6" id="KW-0862">Zinc</keyword>
<evidence type="ECO:0000256" key="7">
    <source>
        <dbReference type="ARBA" id="ARBA00022975"/>
    </source>
</evidence>
<comment type="caution">
    <text evidence="9">The sequence shown here is derived from an EMBL/GenBank/DDBJ whole genome shotgun (WGS) entry which is preliminary data.</text>
</comment>
<dbReference type="SUPFAM" id="SSF51556">
    <property type="entry name" value="Metallo-dependent hydrolases"/>
    <property type="match status" value="1"/>
</dbReference>
<dbReference type="NCBIfam" id="TIGR00856">
    <property type="entry name" value="pyrC_dimer"/>
    <property type="match status" value="1"/>
</dbReference>
<evidence type="ECO:0000313" key="10">
    <source>
        <dbReference type="Proteomes" id="UP000789831"/>
    </source>
</evidence>
<dbReference type="GO" id="GO:0046872">
    <property type="term" value="F:metal ion binding"/>
    <property type="evidence" value="ECO:0007669"/>
    <property type="project" value="UniProtKB-KW"/>
</dbReference>
<protein>
    <recommendedName>
        <fullName evidence="3">dihydroorotase</fullName>
        <ecNumber evidence="3">3.5.2.3</ecNumber>
    </recommendedName>
</protein>
<dbReference type="EC" id="3.5.2.3" evidence="3"/>
<dbReference type="CDD" id="cd01294">
    <property type="entry name" value="DHOase"/>
    <property type="match status" value="1"/>
</dbReference>
<evidence type="ECO:0000256" key="3">
    <source>
        <dbReference type="ARBA" id="ARBA00012860"/>
    </source>
</evidence>
<dbReference type="Pfam" id="PF01979">
    <property type="entry name" value="Amidohydro_1"/>
    <property type="match status" value="1"/>
</dbReference>
<keyword evidence="5" id="KW-0378">Hydrolase</keyword>
<evidence type="ECO:0000256" key="1">
    <source>
        <dbReference type="ARBA" id="ARBA00004880"/>
    </source>
</evidence>
<dbReference type="OrthoDB" id="1670005at2759"/>
<evidence type="ECO:0000256" key="2">
    <source>
        <dbReference type="ARBA" id="ARBA00005631"/>
    </source>
</evidence>
<reference evidence="9" key="1">
    <citation type="submission" date="2021-06" db="EMBL/GenBank/DDBJ databases">
        <authorList>
            <person name="Kallberg Y."/>
            <person name="Tangrot J."/>
            <person name="Rosling A."/>
        </authorList>
    </citation>
    <scope>NUCLEOTIDE SEQUENCE</scope>
    <source>
        <strain evidence="9">MT106</strain>
    </source>
</reference>
<dbReference type="EMBL" id="CAJVPL010000021">
    <property type="protein sequence ID" value="CAG8434868.1"/>
    <property type="molecule type" value="Genomic_DNA"/>
</dbReference>
<proteinExistence type="inferred from homology"/>
<dbReference type="Gene3D" id="3.20.20.140">
    <property type="entry name" value="Metal-dependent hydrolases"/>
    <property type="match status" value="1"/>
</dbReference>
<gene>
    <name evidence="9" type="ORF">AGERDE_LOCUS432</name>
</gene>
<dbReference type="GO" id="GO:0005737">
    <property type="term" value="C:cytoplasm"/>
    <property type="evidence" value="ECO:0007669"/>
    <property type="project" value="TreeGrafter"/>
</dbReference>
<evidence type="ECO:0000256" key="5">
    <source>
        <dbReference type="ARBA" id="ARBA00022801"/>
    </source>
</evidence>
<dbReference type="GO" id="GO:0006221">
    <property type="term" value="P:pyrimidine nucleotide biosynthetic process"/>
    <property type="evidence" value="ECO:0007669"/>
    <property type="project" value="UniProtKB-KW"/>
</dbReference>
<organism evidence="9 10">
    <name type="scientific">Ambispora gerdemannii</name>
    <dbReference type="NCBI Taxonomy" id="144530"/>
    <lineage>
        <taxon>Eukaryota</taxon>
        <taxon>Fungi</taxon>
        <taxon>Fungi incertae sedis</taxon>
        <taxon>Mucoromycota</taxon>
        <taxon>Glomeromycotina</taxon>
        <taxon>Glomeromycetes</taxon>
        <taxon>Archaeosporales</taxon>
        <taxon>Ambisporaceae</taxon>
        <taxon>Ambispora</taxon>
    </lineage>
</organism>
<keyword evidence="10" id="KW-1185">Reference proteome</keyword>
<feature type="domain" description="Amidohydrolase-related" evidence="8">
    <location>
        <begin position="22"/>
        <end position="269"/>
    </location>
</feature>
<dbReference type="AlphaFoldDB" id="A0A9N8V259"/>
<sequence>MQHSHSHKVDNRNELSLPYASDFHVHLRQDTLMRMVVPRILEGGVSLCYVMPNLKPPIKTTEQALFYKAQLEKLAPSVTFLMSLYLSPDLTPKEIRHAKRHGIVGVKSYPRGVTTNSDSGIESYTAYYPVFKAMEKEGMILNLHGELPSDHDKDICVLNAEEKFLVHLKQIHADFPNLKIVLEHATTKAAVDMVKSLGDTVGCTITVHHLQLVVDDWAGQSHNFCKPVAKYPHDRQALREVVAEGHSRFFLGTDSAPHPAHLKECAHACAGVFTTPLAIPYLVTILESFGALDKLQGFACEFGKRFYGVEEKKHTHEGGKERKIKLVRETWAVPDSFIYGHDEDEEGESGVVVPFWAGKVLTWKIER</sequence>
<dbReference type="FunFam" id="3.20.20.140:FF:000071">
    <property type="entry name" value="Dihydroorotase, homodimeric type, variant"/>
    <property type="match status" value="1"/>
</dbReference>
<dbReference type="InterPro" id="IPR032466">
    <property type="entry name" value="Metal_Hydrolase"/>
</dbReference>
<keyword evidence="7" id="KW-0665">Pyrimidine biosynthesis</keyword>